<dbReference type="InterPro" id="IPR047153">
    <property type="entry name" value="TRIM45/56/19-like"/>
</dbReference>
<dbReference type="PROSITE" id="PS50119">
    <property type="entry name" value="ZF_BBOX"/>
    <property type="match status" value="2"/>
</dbReference>
<evidence type="ECO:0000313" key="4">
    <source>
        <dbReference type="EMBL" id="CAG2215550.1"/>
    </source>
</evidence>
<keyword evidence="1" id="KW-0479">Metal-binding</keyword>
<evidence type="ECO:0000256" key="2">
    <source>
        <dbReference type="SAM" id="Coils"/>
    </source>
</evidence>
<keyword evidence="5" id="KW-1185">Reference proteome</keyword>
<dbReference type="PANTHER" id="PTHR25462">
    <property type="entry name" value="BONUS, ISOFORM C-RELATED"/>
    <property type="match status" value="1"/>
</dbReference>
<evidence type="ECO:0000313" key="5">
    <source>
        <dbReference type="Proteomes" id="UP000683360"/>
    </source>
</evidence>
<dbReference type="GO" id="GO:0008270">
    <property type="term" value="F:zinc ion binding"/>
    <property type="evidence" value="ECO:0007669"/>
    <property type="project" value="UniProtKB-KW"/>
</dbReference>
<name>A0A8S3S3F2_MYTED</name>
<dbReference type="SUPFAM" id="SSF57845">
    <property type="entry name" value="B-box zinc-binding domain"/>
    <property type="match status" value="1"/>
</dbReference>
<organism evidence="4 5">
    <name type="scientific">Mytilus edulis</name>
    <name type="common">Blue mussel</name>
    <dbReference type="NCBI Taxonomy" id="6550"/>
    <lineage>
        <taxon>Eukaryota</taxon>
        <taxon>Metazoa</taxon>
        <taxon>Spiralia</taxon>
        <taxon>Lophotrochozoa</taxon>
        <taxon>Mollusca</taxon>
        <taxon>Bivalvia</taxon>
        <taxon>Autobranchia</taxon>
        <taxon>Pteriomorphia</taxon>
        <taxon>Mytilida</taxon>
        <taxon>Mytiloidea</taxon>
        <taxon>Mytilidae</taxon>
        <taxon>Mytilinae</taxon>
        <taxon>Mytilus</taxon>
    </lineage>
</organism>
<evidence type="ECO:0000259" key="3">
    <source>
        <dbReference type="PROSITE" id="PS50119"/>
    </source>
</evidence>
<keyword evidence="1" id="KW-0862">Zinc</keyword>
<dbReference type="Pfam" id="PF00643">
    <property type="entry name" value="zf-B_box"/>
    <property type="match status" value="2"/>
</dbReference>
<dbReference type="EMBL" id="CAJPWZ010001447">
    <property type="protein sequence ID" value="CAG2215550.1"/>
    <property type="molecule type" value="Genomic_DNA"/>
</dbReference>
<keyword evidence="1" id="KW-0863">Zinc-finger</keyword>
<dbReference type="InterPro" id="IPR000315">
    <property type="entry name" value="Znf_B-box"/>
</dbReference>
<feature type="coiled-coil region" evidence="2">
    <location>
        <begin position="287"/>
        <end position="388"/>
    </location>
</feature>
<proteinExistence type="predicted"/>
<sequence>MYNLFKAIAYIHPGCIGYGAGVVKKCKLCGNENGHFFCYDCKHVLCQECRLKHDRIPALKTHTITASDVIDRSAYTSKSECTLHDQECSLYCSTCKTLTCTQCVTSSHKNHSFVDISAVASEARKSAENYIAKIKEKISNLSDMITKVKSCHMKKLGEEAEQVLFKIDCSSQDIQKIIDSQTDISKINVEDWQNLEKADVEVHLQGLEQMYKVHTKLCDELENMLREKHDKTFFLHFKNLKADCENLEEIPEEIDFKHIEEFDTNAFVHHVTAMIVKKFSMSDYGRTDELQDQIKDQKLELLALHERTEQKIKTIEAENTTLKRQLQQSHARIETLEKEKSDSKENIEHSEKRMKAVTEENKMLKHELEMSETRIKTVEEKNAIVKEKLER</sequence>
<dbReference type="Proteomes" id="UP000683360">
    <property type="component" value="Unassembled WGS sequence"/>
</dbReference>
<comment type="caution">
    <text evidence="4">The sequence shown here is derived from an EMBL/GenBank/DDBJ whole genome shotgun (WGS) entry which is preliminary data.</text>
</comment>
<protein>
    <recommendedName>
        <fullName evidence="3">B box-type domain-containing protein</fullName>
    </recommendedName>
</protein>
<dbReference type="PANTHER" id="PTHR25462:SF296">
    <property type="entry name" value="MEIOTIC P26, ISOFORM F"/>
    <property type="match status" value="1"/>
</dbReference>
<dbReference type="CDD" id="cd19757">
    <property type="entry name" value="Bbox1"/>
    <property type="match status" value="1"/>
</dbReference>
<accession>A0A8S3S3F2</accession>
<dbReference type="Gene3D" id="3.30.160.60">
    <property type="entry name" value="Classic Zinc Finger"/>
    <property type="match status" value="1"/>
</dbReference>
<evidence type="ECO:0000256" key="1">
    <source>
        <dbReference type="PROSITE-ProRule" id="PRU00024"/>
    </source>
</evidence>
<feature type="domain" description="B box-type" evidence="3">
    <location>
        <begin position="26"/>
        <end position="67"/>
    </location>
</feature>
<reference evidence="4" key="1">
    <citation type="submission" date="2021-03" db="EMBL/GenBank/DDBJ databases">
        <authorList>
            <person name="Bekaert M."/>
        </authorList>
    </citation>
    <scope>NUCLEOTIDE SEQUENCE</scope>
</reference>
<dbReference type="OrthoDB" id="6232044at2759"/>
<dbReference type="SMART" id="SM00336">
    <property type="entry name" value="BBOX"/>
    <property type="match status" value="2"/>
</dbReference>
<feature type="domain" description="B box-type" evidence="3">
    <location>
        <begin position="76"/>
        <end position="116"/>
    </location>
</feature>
<gene>
    <name evidence="4" type="ORF">MEDL_29309</name>
</gene>
<dbReference type="AlphaFoldDB" id="A0A8S3S3F2"/>
<keyword evidence="2" id="KW-0175">Coiled coil</keyword>